<comment type="caution">
    <text evidence="3">The sequence shown here is derived from an EMBL/GenBank/DDBJ whole genome shotgun (WGS) entry which is preliminary data.</text>
</comment>
<proteinExistence type="predicted"/>
<organism evidence="3 4">
    <name type="scientific">Rhizoctonia solani</name>
    <dbReference type="NCBI Taxonomy" id="456999"/>
    <lineage>
        <taxon>Eukaryota</taxon>
        <taxon>Fungi</taxon>
        <taxon>Dikarya</taxon>
        <taxon>Basidiomycota</taxon>
        <taxon>Agaricomycotina</taxon>
        <taxon>Agaricomycetes</taxon>
        <taxon>Cantharellales</taxon>
        <taxon>Ceratobasidiaceae</taxon>
        <taxon>Rhizoctonia</taxon>
    </lineage>
</organism>
<evidence type="ECO:0000313" key="3">
    <source>
        <dbReference type="EMBL" id="KAF8751647.1"/>
    </source>
</evidence>
<keyword evidence="2" id="KW-0472">Membrane</keyword>
<accession>A0A8H7I7S8</accession>
<keyword evidence="2" id="KW-1133">Transmembrane helix</keyword>
<feature type="compositionally biased region" description="Pro residues" evidence="1">
    <location>
        <begin position="229"/>
        <end position="242"/>
    </location>
</feature>
<dbReference type="AlphaFoldDB" id="A0A8H7I7S8"/>
<dbReference type="Proteomes" id="UP000614334">
    <property type="component" value="Unassembled WGS sequence"/>
</dbReference>
<name>A0A8H7I7S8_9AGAM</name>
<feature type="region of interest" description="Disordered" evidence="1">
    <location>
        <begin position="199"/>
        <end position="548"/>
    </location>
</feature>
<evidence type="ECO:0000256" key="2">
    <source>
        <dbReference type="SAM" id="Phobius"/>
    </source>
</evidence>
<feature type="compositionally biased region" description="Basic residues" evidence="1">
    <location>
        <begin position="465"/>
        <end position="475"/>
    </location>
</feature>
<protein>
    <submittedName>
        <fullName evidence="3">Uncharacterized protein</fullName>
    </submittedName>
</protein>
<evidence type="ECO:0000313" key="4">
    <source>
        <dbReference type="Proteomes" id="UP000614334"/>
    </source>
</evidence>
<feature type="compositionally biased region" description="Low complexity" evidence="1">
    <location>
        <begin position="203"/>
        <end position="221"/>
    </location>
</feature>
<feature type="compositionally biased region" description="Polar residues" evidence="1">
    <location>
        <begin position="421"/>
        <end position="430"/>
    </location>
</feature>
<feature type="compositionally biased region" description="Low complexity" evidence="1">
    <location>
        <begin position="384"/>
        <end position="420"/>
    </location>
</feature>
<sequence>MSVPGINLQAILGQLMAAAQGPSALQTPNTGPSTYWRLFLTLANTIFYGSGCHSNYRGSQFVVPSARIRHPESTPLNTAVVDNNPLSDSYRRAHMTFKANNQPKGTPGRGKFKLKEWMGLSQHNYELFLRTVKDAVYAANLNRTQMMKAQDPERLTRARAKIKKALPGLAVYANCNSPYWPVDAGLLVILKSLTESHRRRMEQAAQEQAAQAQASEFTPDGTNDDDTPPDPNVAPDTPPGPDVAPIGVGNGNDNDNGHSDDGLEDCYDDDNDDGNNSSNNDDEDEGKDGNVTMASAHNLDELRDMQMDAGHNPQEDEEMADNTPSSNPPAYNSALSSTNPVLDRSHAPVTADKPKSRKLSPNVSAPAAVGAPAPAKKRAQLAGAVSSPVSIAPSSNVISTSAVAAPATTTISYASTTNTTVQAQASSTTGLPLEPGNAAHSAWLPASKRPSLPPASGPEPTKPLTRGKRATRKKPQANSKTSAPSANSVQPQPTPKPKRKTKAAMAKEAESMGLSNVEPTPPPKPARKTRTPATDQPAKKKAGPNPSRRWMYAASRPSYFHFYIVFSAAHMRLMSLTISILFIRLL</sequence>
<feature type="compositionally biased region" description="Pro residues" evidence="1">
    <location>
        <begin position="451"/>
        <end position="461"/>
    </location>
</feature>
<reference evidence="3" key="1">
    <citation type="submission" date="2020-09" db="EMBL/GenBank/DDBJ databases">
        <title>Comparative genome analyses of four rice-infecting Rhizoctonia solani isolates reveal extensive enrichment of homogalacturonan modification genes.</title>
        <authorList>
            <person name="Lee D.-Y."/>
            <person name="Jeon J."/>
            <person name="Kim K.-T."/>
            <person name="Cheong K."/>
            <person name="Song H."/>
            <person name="Choi G."/>
            <person name="Ko J."/>
            <person name="Opiyo S.O."/>
            <person name="Zuo S."/>
            <person name="Madhav S."/>
            <person name="Lee Y.-H."/>
            <person name="Wang G.-L."/>
        </authorList>
    </citation>
    <scope>NUCLEOTIDE SEQUENCE</scope>
    <source>
        <strain evidence="3">AG1-IA B2</strain>
    </source>
</reference>
<evidence type="ECO:0000256" key="1">
    <source>
        <dbReference type="SAM" id="MobiDB-lite"/>
    </source>
</evidence>
<feature type="compositionally biased region" description="Acidic residues" evidence="1">
    <location>
        <begin position="262"/>
        <end position="273"/>
    </location>
</feature>
<feature type="compositionally biased region" description="Polar residues" evidence="1">
    <location>
        <begin position="476"/>
        <end position="489"/>
    </location>
</feature>
<feature type="transmembrane region" description="Helical" evidence="2">
    <location>
        <begin position="560"/>
        <end position="583"/>
    </location>
</feature>
<gene>
    <name evidence="3" type="ORF">RHS01_08499</name>
</gene>
<keyword evidence="2" id="KW-0812">Transmembrane</keyword>
<feature type="compositionally biased region" description="Low complexity" evidence="1">
    <location>
        <begin position="365"/>
        <end position="374"/>
    </location>
</feature>
<dbReference type="EMBL" id="JACYCF010000017">
    <property type="protein sequence ID" value="KAF8751647.1"/>
    <property type="molecule type" value="Genomic_DNA"/>
</dbReference>
<feature type="compositionally biased region" description="Polar residues" evidence="1">
    <location>
        <begin position="322"/>
        <end position="340"/>
    </location>
</feature>